<dbReference type="EMBL" id="MU005608">
    <property type="protein sequence ID" value="KAF2678828.1"/>
    <property type="molecule type" value="Genomic_DNA"/>
</dbReference>
<protein>
    <submittedName>
        <fullName evidence="2">Uncharacterized protein</fullName>
    </submittedName>
</protein>
<sequence>MTPNSYPIPPPPGEFLLPLPQPSQSPQHHVEGLSSPNDAPTPRRRRRAFPIPYPPKPLIFKWRCCQPWCDNSRPPASNTLPINVNTRANTTHTTVHFKWVWTRLGDEGDEACIWQPGYREEKCSRCSHPACSDCLLVNVDGWTEWRGESGESATGKGIWARLGIWDADAPESGRISVGSRVDQGNGHERPESLEKKELSVD</sequence>
<feature type="region of interest" description="Disordered" evidence="1">
    <location>
        <begin position="173"/>
        <end position="201"/>
    </location>
</feature>
<feature type="region of interest" description="Disordered" evidence="1">
    <location>
        <begin position="1"/>
        <end position="48"/>
    </location>
</feature>
<evidence type="ECO:0000313" key="2">
    <source>
        <dbReference type="EMBL" id="KAF2678828.1"/>
    </source>
</evidence>
<accession>A0A6G1IL57</accession>
<name>A0A6G1IL57_9PLEO</name>
<evidence type="ECO:0000313" key="3">
    <source>
        <dbReference type="Proteomes" id="UP000799291"/>
    </source>
</evidence>
<proteinExistence type="predicted"/>
<organism evidence="2 3">
    <name type="scientific">Lentithecium fluviatile CBS 122367</name>
    <dbReference type="NCBI Taxonomy" id="1168545"/>
    <lineage>
        <taxon>Eukaryota</taxon>
        <taxon>Fungi</taxon>
        <taxon>Dikarya</taxon>
        <taxon>Ascomycota</taxon>
        <taxon>Pezizomycotina</taxon>
        <taxon>Dothideomycetes</taxon>
        <taxon>Pleosporomycetidae</taxon>
        <taxon>Pleosporales</taxon>
        <taxon>Massarineae</taxon>
        <taxon>Lentitheciaceae</taxon>
        <taxon>Lentithecium</taxon>
    </lineage>
</organism>
<dbReference type="Proteomes" id="UP000799291">
    <property type="component" value="Unassembled WGS sequence"/>
</dbReference>
<feature type="compositionally biased region" description="Basic and acidic residues" evidence="1">
    <location>
        <begin position="185"/>
        <end position="201"/>
    </location>
</feature>
<evidence type="ECO:0000256" key="1">
    <source>
        <dbReference type="SAM" id="MobiDB-lite"/>
    </source>
</evidence>
<feature type="compositionally biased region" description="Pro residues" evidence="1">
    <location>
        <begin position="1"/>
        <end position="23"/>
    </location>
</feature>
<keyword evidence="3" id="KW-1185">Reference proteome</keyword>
<reference evidence="2" key="1">
    <citation type="journal article" date="2020" name="Stud. Mycol.">
        <title>101 Dothideomycetes genomes: a test case for predicting lifestyles and emergence of pathogens.</title>
        <authorList>
            <person name="Haridas S."/>
            <person name="Albert R."/>
            <person name="Binder M."/>
            <person name="Bloem J."/>
            <person name="Labutti K."/>
            <person name="Salamov A."/>
            <person name="Andreopoulos B."/>
            <person name="Baker S."/>
            <person name="Barry K."/>
            <person name="Bills G."/>
            <person name="Bluhm B."/>
            <person name="Cannon C."/>
            <person name="Castanera R."/>
            <person name="Culley D."/>
            <person name="Daum C."/>
            <person name="Ezra D."/>
            <person name="Gonzalez J."/>
            <person name="Henrissat B."/>
            <person name="Kuo A."/>
            <person name="Liang C."/>
            <person name="Lipzen A."/>
            <person name="Lutzoni F."/>
            <person name="Magnuson J."/>
            <person name="Mondo S."/>
            <person name="Nolan M."/>
            <person name="Ohm R."/>
            <person name="Pangilinan J."/>
            <person name="Park H.-J."/>
            <person name="Ramirez L."/>
            <person name="Alfaro M."/>
            <person name="Sun H."/>
            <person name="Tritt A."/>
            <person name="Yoshinaga Y."/>
            <person name="Zwiers L.-H."/>
            <person name="Turgeon B."/>
            <person name="Goodwin S."/>
            <person name="Spatafora J."/>
            <person name="Crous P."/>
            <person name="Grigoriev I."/>
        </authorList>
    </citation>
    <scope>NUCLEOTIDE SEQUENCE</scope>
    <source>
        <strain evidence="2">CBS 122367</strain>
    </source>
</reference>
<gene>
    <name evidence="2" type="ORF">K458DRAFT_394472</name>
</gene>
<dbReference type="AlphaFoldDB" id="A0A6G1IL57"/>